<dbReference type="HAMAP" id="MF_02238">
    <property type="entry name" value="DSD"/>
    <property type="match status" value="1"/>
</dbReference>
<protein>
    <recommendedName>
        <fullName evidence="1">3-dehydroshikimate dehydratase</fullName>
        <shortName evidence="1">DSD</shortName>
        <ecNumber evidence="1">4.2.1.118</ecNumber>
    </recommendedName>
</protein>
<feature type="binding site" evidence="1">
    <location>
        <position position="239"/>
    </location>
    <ligand>
        <name>a divalent metal cation</name>
        <dbReference type="ChEBI" id="CHEBI:60240"/>
        <note>catalytic</note>
    </ligand>
</feature>
<evidence type="ECO:0000313" key="3">
    <source>
        <dbReference type="EMBL" id="ROO87188.1"/>
    </source>
</evidence>
<dbReference type="InterPro" id="IPR004360">
    <property type="entry name" value="Glyas_Fos-R_dOase_dom"/>
</dbReference>
<feature type="domain" description="VOC" evidence="2">
    <location>
        <begin position="430"/>
        <end position="560"/>
    </location>
</feature>
<keyword evidence="1" id="KW-0456">Lyase</keyword>
<dbReference type="Pfam" id="PF00903">
    <property type="entry name" value="Glyoxalase"/>
    <property type="match status" value="1"/>
</dbReference>
<dbReference type="OrthoDB" id="9780241at2"/>
<keyword evidence="3" id="KW-0670">Pyruvate</keyword>
<feature type="binding site" evidence="1">
    <location>
        <position position="433"/>
    </location>
    <ligand>
        <name>Mg(2+)</name>
        <dbReference type="ChEBI" id="CHEBI:18420"/>
    </ligand>
</feature>
<organism evidence="3 4">
    <name type="scientific">Actinocorallia herbida</name>
    <dbReference type="NCBI Taxonomy" id="58109"/>
    <lineage>
        <taxon>Bacteria</taxon>
        <taxon>Bacillati</taxon>
        <taxon>Actinomycetota</taxon>
        <taxon>Actinomycetes</taxon>
        <taxon>Streptosporangiales</taxon>
        <taxon>Thermomonosporaceae</taxon>
        <taxon>Actinocorallia</taxon>
    </lineage>
</organism>
<feature type="binding site" evidence="1">
    <location>
        <position position="577"/>
    </location>
    <ligand>
        <name>Mg(2+)</name>
        <dbReference type="ChEBI" id="CHEBI:18420"/>
    </ligand>
</feature>
<reference evidence="3 4" key="1">
    <citation type="submission" date="2018-11" db="EMBL/GenBank/DDBJ databases">
        <title>Sequencing the genomes of 1000 actinobacteria strains.</title>
        <authorList>
            <person name="Klenk H.-P."/>
        </authorList>
    </citation>
    <scope>NUCLEOTIDE SEQUENCE [LARGE SCALE GENOMIC DNA]</scope>
    <source>
        <strain evidence="3 4">DSM 44254</strain>
    </source>
</reference>
<dbReference type="GO" id="GO:0046279">
    <property type="term" value="P:3,4-dihydroxybenzoate biosynthetic process"/>
    <property type="evidence" value="ECO:0007669"/>
    <property type="project" value="UniProtKB-UniRule"/>
</dbReference>
<comment type="catalytic activity">
    <reaction evidence="1">
        <text>3-dehydroshikimate = 3,4-dihydroxybenzoate + H2O</text>
        <dbReference type="Rhea" id="RHEA:24848"/>
        <dbReference type="ChEBI" id="CHEBI:15377"/>
        <dbReference type="ChEBI" id="CHEBI:16630"/>
        <dbReference type="ChEBI" id="CHEBI:36241"/>
        <dbReference type="EC" id="4.2.1.118"/>
    </reaction>
</comment>
<dbReference type="InterPro" id="IPR050312">
    <property type="entry name" value="IolE/XylAMocC-like"/>
</dbReference>
<dbReference type="InterPro" id="IPR029068">
    <property type="entry name" value="Glyas_Bleomycin-R_OHBP_Dase"/>
</dbReference>
<dbReference type="Pfam" id="PF01261">
    <property type="entry name" value="AP_endonuc_2"/>
    <property type="match status" value="1"/>
</dbReference>
<feature type="domain" description="VOC" evidence="2">
    <location>
        <begin position="289"/>
        <end position="406"/>
    </location>
</feature>
<dbReference type="InterPro" id="IPR036237">
    <property type="entry name" value="Xyl_isomerase-like_sf"/>
</dbReference>
<dbReference type="InterPro" id="IPR013022">
    <property type="entry name" value="Xyl_isomerase-like_TIM-brl"/>
</dbReference>
<dbReference type="PROSITE" id="PS51819">
    <property type="entry name" value="VOC"/>
    <property type="match status" value="2"/>
</dbReference>
<evidence type="ECO:0000256" key="1">
    <source>
        <dbReference type="HAMAP-Rule" id="MF_02238"/>
    </source>
</evidence>
<dbReference type="EC" id="4.2.1.118" evidence="1"/>
<keyword evidence="3" id="KW-0223">Dioxygenase</keyword>
<keyword evidence="4" id="KW-1185">Reference proteome</keyword>
<dbReference type="AlphaFoldDB" id="A0A3N1D282"/>
<comment type="similarity">
    <text evidence="1">Belongs to the bacterial two-domain DSD family.</text>
</comment>
<dbReference type="GO" id="GO:0046565">
    <property type="term" value="F:3-dehydroshikimate dehydratase activity"/>
    <property type="evidence" value="ECO:0007669"/>
    <property type="project" value="UniProtKB-UniRule"/>
</dbReference>
<dbReference type="InterPro" id="IPR043700">
    <property type="entry name" value="DSD"/>
</dbReference>
<comment type="cofactor">
    <cofactor evidence="1">
        <name>a divalent metal cation</name>
        <dbReference type="ChEBI" id="CHEBI:60240"/>
    </cofactor>
</comment>
<keyword evidence="1" id="KW-0479">Metal-binding</keyword>
<dbReference type="SUPFAM" id="SSF51658">
    <property type="entry name" value="Xylose isomerase-like"/>
    <property type="match status" value="1"/>
</dbReference>
<dbReference type="UniPathway" id="UPA00088"/>
<gene>
    <name evidence="3" type="ORF">EDD29_4781</name>
</gene>
<name>A0A3N1D282_9ACTN</name>
<comment type="function">
    <text evidence="1">Catalyzes the conversion of 3-dehydroshikimate to protocatechuate (3,4-dihydroxybenzoate), a common intermediate of quinate and shikimate degradation pathways.</text>
</comment>
<dbReference type="Pfam" id="PF14696">
    <property type="entry name" value="Glyoxalase_5"/>
    <property type="match status" value="1"/>
</dbReference>
<dbReference type="PANTHER" id="PTHR12110">
    <property type="entry name" value="HYDROXYPYRUVATE ISOMERASE"/>
    <property type="match status" value="1"/>
</dbReference>
<dbReference type="PANTHER" id="PTHR12110:SF21">
    <property type="entry name" value="XYLOSE ISOMERASE-LIKE TIM BARREL DOMAIN-CONTAINING PROTEIN"/>
    <property type="match status" value="1"/>
</dbReference>
<dbReference type="Gene3D" id="3.10.180.10">
    <property type="entry name" value="2,3-Dihydroxybiphenyl 1,2-Dioxygenase, domain 1"/>
    <property type="match status" value="2"/>
</dbReference>
<evidence type="ECO:0000313" key="4">
    <source>
        <dbReference type="Proteomes" id="UP000272400"/>
    </source>
</evidence>
<comment type="pathway">
    <text evidence="1">Aromatic compound metabolism; 3,4-dihydroxybenzoate biosynthesis.</text>
</comment>
<dbReference type="RefSeq" id="WP_123666504.1">
    <property type="nucleotide sequence ID" value="NZ_RJKE01000001.1"/>
</dbReference>
<proteinExistence type="inferred from homology"/>
<feature type="binding site" evidence="1">
    <location>
        <position position="165"/>
    </location>
    <ligand>
        <name>a divalent metal cation</name>
        <dbReference type="ChEBI" id="CHEBI:60240"/>
        <note>catalytic</note>
    </ligand>
</feature>
<dbReference type="SUPFAM" id="SSF54593">
    <property type="entry name" value="Glyoxalase/Bleomycin resistance protein/Dihydroxybiphenyl dioxygenase"/>
    <property type="match status" value="1"/>
</dbReference>
<dbReference type="Proteomes" id="UP000272400">
    <property type="component" value="Unassembled WGS sequence"/>
</dbReference>
<dbReference type="InterPro" id="IPR037523">
    <property type="entry name" value="VOC_core"/>
</dbReference>
<dbReference type="GO" id="GO:0051213">
    <property type="term" value="F:dioxygenase activity"/>
    <property type="evidence" value="ECO:0007669"/>
    <property type="project" value="UniProtKB-KW"/>
</dbReference>
<evidence type="ECO:0000259" key="2">
    <source>
        <dbReference type="PROSITE" id="PS51819"/>
    </source>
</evidence>
<dbReference type="Gene3D" id="3.20.20.150">
    <property type="entry name" value="Divalent-metal-dependent TIM barrel enzymes"/>
    <property type="match status" value="1"/>
</dbReference>
<dbReference type="EMBL" id="RJKE01000001">
    <property type="protein sequence ID" value="ROO87188.1"/>
    <property type="molecule type" value="Genomic_DNA"/>
</dbReference>
<sequence>MRKSIATVSLSGSLTEKLSAASAAGFDGIELFENDLLASPLSPKDIRLLAEDLGLRIELYQPFRDAEALPADAFARVLRRAEQKFAVMEQLGAPMLLVCSTVSAQAVDDDLLAAEQLRTLAERASEHGVRIAYEALAWGRHVSDYRHSWRIVEAADHPSLGVCLDSFHILTLGDDPAGIREIPAEKLFFLQLADAPDLDMEPLHFSRHYRCFPGQGVFDLTGFTEHVLAAGYEGPLSLEVFNDVFRRTDAERTAVDAMRSLIVLGDAVRHRLPERVGLDPLPPVSPSQGFAFAEITVDTRSETQVRGMLAGLGFTLRGVHRTKPVQLWQQGDARLVVNRAHFNGTDRERGDAFVSVIGVETADPRSAAARADALLAPPAPRAIGAGESRLPALIAPDGSNLYFCRTAADDGWLADFAPLRDGSGAPVLDAIDHIALSPHADHYDETVLFYRAAFGLALRSNEEIASPHGLVRSRAIADDHLRLIFNVPVLLDDAAPRLQHVAFSCTDIFAAAAHLRTADVPLLPIPGNYYEDLAARTDLPASTLTTMRDHGILYDRSGEAEFFHLYTTTAGRSLFFEVVQRVGSYTGYGAPNAPIRRAAQHL</sequence>
<feature type="binding site" evidence="1">
    <location>
        <position position="500"/>
    </location>
    <ligand>
        <name>Mg(2+)</name>
        <dbReference type="ChEBI" id="CHEBI:18420"/>
    </ligand>
</feature>
<feature type="binding site" evidence="1">
    <location>
        <position position="134"/>
    </location>
    <ligand>
        <name>a divalent metal cation</name>
        <dbReference type="ChEBI" id="CHEBI:60240"/>
        <note>catalytic</note>
    </ligand>
</feature>
<comment type="caution">
    <text evidence="3">The sequence shown here is derived from an EMBL/GenBank/DDBJ whole genome shotgun (WGS) entry which is preliminary data.</text>
</comment>
<accession>A0A3N1D282</accession>
<keyword evidence="3" id="KW-0560">Oxidoreductase</keyword>
<feature type="binding site" evidence="1">
    <location>
        <position position="191"/>
    </location>
    <ligand>
        <name>a divalent metal cation</name>
        <dbReference type="ChEBI" id="CHEBI:60240"/>
        <note>catalytic</note>
    </ligand>
</feature>
<dbReference type="GO" id="GO:0046872">
    <property type="term" value="F:metal ion binding"/>
    <property type="evidence" value="ECO:0007669"/>
    <property type="project" value="UniProtKB-UniRule"/>
</dbReference>